<keyword evidence="8 14" id="KW-0472">Membrane</keyword>
<keyword evidence="4 14" id="KW-0812">Transmembrane</keyword>
<evidence type="ECO:0000313" key="16">
    <source>
        <dbReference type="EMBL" id="KAH0812879.1"/>
    </source>
</evidence>
<dbReference type="Gene3D" id="2.130.10.10">
    <property type="entry name" value="YVTN repeat-like/Quinoprotein amine dehydrogenase"/>
    <property type="match status" value="1"/>
</dbReference>
<evidence type="ECO:0000256" key="4">
    <source>
        <dbReference type="ARBA" id="ARBA00022692"/>
    </source>
</evidence>
<dbReference type="GO" id="GO:0030215">
    <property type="term" value="F:semaphorin receptor binding"/>
    <property type="evidence" value="ECO:0007669"/>
    <property type="project" value="InterPro"/>
</dbReference>
<comment type="subcellular location">
    <subcellularLocation>
        <location evidence="1">Membrane</location>
    </subcellularLocation>
</comment>
<dbReference type="CDD" id="cd11237">
    <property type="entry name" value="Sema_1A"/>
    <property type="match status" value="1"/>
</dbReference>
<dbReference type="PANTHER" id="PTHR11036:SF131">
    <property type="entry name" value="MIP07328P"/>
    <property type="match status" value="1"/>
</dbReference>
<dbReference type="SUPFAM" id="SSF101912">
    <property type="entry name" value="Sema domain"/>
    <property type="match status" value="1"/>
</dbReference>
<reference evidence="16" key="2">
    <citation type="submission" date="2021-08" db="EMBL/GenBank/DDBJ databases">
        <authorList>
            <person name="Eriksson T."/>
        </authorList>
    </citation>
    <scope>NUCLEOTIDE SEQUENCE</scope>
    <source>
        <strain evidence="16">Stoneville</strain>
        <tissue evidence="16">Whole head</tissue>
    </source>
</reference>
<dbReference type="InterPro" id="IPR027231">
    <property type="entry name" value="Semaphorin"/>
</dbReference>
<evidence type="ECO:0000256" key="9">
    <source>
        <dbReference type="ARBA" id="ARBA00023157"/>
    </source>
</evidence>
<sequence>MFFPITSARLEGATTTILPPRLNFQEVEDERSSCHCSIEHLQNRQKSIFIAAIDAKFTTTWESSKLEVIKEQFPLGKMAEVLLALGTVSADERFDCGMANEYVSLICILGASTVVKMSGFQLIFLRCSRSIVILIWSTCLVAVSHAWLPDSSSKLVNNFKSVSSISFTGNATFPDYFIVLNQDENSIAIGGRNRIYNLSIYDFHEKKEGRIDWPSSDAHGQLCILKGKTEDDCQNYIRILYYTEPGRLVVCGTNSYKPLCRTYTFKDGKYYVEKEVEGIGVCPYNPEHNSTSVQYNGQLFSATVADFSGGDPLIYREPQRTELFDLKQLNAPNFVSSLPYGDYIFFFYRETAVEYMNCGKVIYSRVARVCKDDKGGPHQSRDRWTSFLKARLNCSIPGEYPFYFDEIQSTSDIVEGRYNSEESKRIIYGIFTTPINAIGGSAICAYQMSDILRVFEGSFKHQESINSNWLPVPEDKVPQPRPGQCVRDSRILQDKNVNFIKTHSLMEEAVPALFGKPVLVRVSLQYRFTAITVEQQVKTINNQYLDVLYIGTDDGKVLKAVNIPNADTAKAIVISENTVLPHGAAVKQLKLALGYGKIVVVGKDEVRLTTLNHCSTVTGCSECVELQDPHCAWDAKQNACVSIDVVTSYRFLIQDVVRGDKSKCWSSQTDKKTVIKSKLDSTAVEKEIIANSIDEKDIDSIDPLIRTGLDEDPECDPISENSVGGCAVRQQLVIYTAGTLHIVVVVVSIVGLFLGFIAGYLFSQKFHSHSQYPEAPFIEQHNHLERLSANQTGYLTPRANKAVNLVVNVASSTPPPKKDNLDVGKDLNIASDGTLQKIKKTYI</sequence>
<evidence type="ECO:0000256" key="3">
    <source>
        <dbReference type="ARBA" id="ARBA00022473"/>
    </source>
</evidence>
<dbReference type="GO" id="GO:0071526">
    <property type="term" value="P:semaphorin-plexin signaling pathway"/>
    <property type="evidence" value="ECO:0007669"/>
    <property type="project" value="TreeGrafter"/>
</dbReference>
<evidence type="ECO:0000256" key="10">
    <source>
        <dbReference type="ARBA" id="ARBA00023180"/>
    </source>
</evidence>
<evidence type="ECO:0000256" key="8">
    <source>
        <dbReference type="ARBA" id="ARBA00023136"/>
    </source>
</evidence>
<dbReference type="SMART" id="SM00423">
    <property type="entry name" value="PSI"/>
    <property type="match status" value="1"/>
</dbReference>
<evidence type="ECO:0000256" key="14">
    <source>
        <dbReference type="SAM" id="Phobius"/>
    </source>
</evidence>
<dbReference type="AlphaFoldDB" id="A0A8J6HDS1"/>
<dbReference type="PROSITE" id="PS51004">
    <property type="entry name" value="SEMA"/>
    <property type="match status" value="1"/>
</dbReference>
<gene>
    <name evidence="16" type="ORF">GEV33_009916</name>
</gene>
<keyword evidence="6" id="KW-0524">Neurogenesis</keyword>
<comment type="caution">
    <text evidence="16">The sequence shown here is derived from an EMBL/GenBank/DDBJ whole genome shotgun (WGS) entry which is preliminary data.</text>
</comment>
<evidence type="ECO:0000256" key="12">
    <source>
        <dbReference type="ARBA" id="ARBA00083066"/>
    </source>
</evidence>
<keyword evidence="17" id="KW-1185">Reference proteome</keyword>
<dbReference type="SMART" id="SM00630">
    <property type="entry name" value="Sema"/>
    <property type="match status" value="1"/>
</dbReference>
<dbReference type="GO" id="GO:0005886">
    <property type="term" value="C:plasma membrane"/>
    <property type="evidence" value="ECO:0007669"/>
    <property type="project" value="TreeGrafter"/>
</dbReference>
<evidence type="ECO:0000256" key="7">
    <source>
        <dbReference type="ARBA" id="ARBA00022989"/>
    </source>
</evidence>
<evidence type="ECO:0000256" key="1">
    <source>
        <dbReference type="ARBA" id="ARBA00004370"/>
    </source>
</evidence>
<dbReference type="InterPro" id="IPR002165">
    <property type="entry name" value="Plexin_repeat"/>
</dbReference>
<dbReference type="InterPro" id="IPR001627">
    <property type="entry name" value="Semap_dom"/>
</dbReference>
<evidence type="ECO:0000256" key="2">
    <source>
        <dbReference type="ARBA" id="ARBA00009492"/>
    </source>
</evidence>
<organism evidence="16 17">
    <name type="scientific">Tenebrio molitor</name>
    <name type="common">Yellow mealworm beetle</name>
    <dbReference type="NCBI Taxonomy" id="7067"/>
    <lineage>
        <taxon>Eukaryota</taxon>
        <taxon>Metazoa</taxon>
        <taxon>Ecdysozoa</taxon>
        <taxon>Arthropoda</taxon>
        <taxon>Hexapoda</taxon>
        <taxon>Insecta</taxon>
        <taxon>Pterygota</taxon>
        <taxon>Neoptera</taxon>
        <taxon>Endopterygota</taxon>
        <taxon>Coleoptera</taxon>
        <taxon>Polyphaga</taxon>
        <taxon>Cucujiformia</taxon>
        <taxon>Tenebrionidae</taxon>
        <taxon>Tenebrio</taxon>
    </lineage>
</organism>
<reference evidence="16" key="1">
    <citation type="journal article" date="2020" name="J Insects Food Feed">
        <title>The yellow mealworm (Tenebrio molitor) genome: a resource for the emerging insects as food and feed industry.</title>
        <authorList>
            <person name="Eriksson T."/>
            <person name="Andere A."/>
            <person name="Kelstrup H."/>
            <person name="Emery V."/>
            <person name="Picard C."/>
        </authorList>
    </citation>
    <scope>NUCLEOTIDE SEQUENCE</scope>
    <source>
        <strain evidence="16">Stoneville</strain>
        <tissue evidence="16">Whole head</tissue>
    </source>
</reference>
<dbReference type="InterPro" id="IPR042068">
    <property type="entry name" value="SEM1A_sema_dom"/>
</dbReference>
<keyword evidence="3" id="KW-0217">Developmental protein</keyword>
<dbReference type="InterPro" id="IPR015943">
    <property type="entry name" value="WD40/YVTN_repeat-like_dom_sf"/>
</dbReference>
<keyword evidence="10" id="KW-0325">Glycoprotein</keyword>
<dbReference type="FunFam" id="2.130.10.10:FF:000346">
    <property type="entry name" value="Sema-1a, isoform D"/>
    <property type="match status" value="1"/>
</dbReference>
<evidence type="ECO:0000256" key="6">
    <source>
        <dbReference type="ARBA" id="ARBA00022902"/>
    </source>
</evidence>
<dbReference type="InterPro" id="IPR016201">
    <property type="entry name" value="PSI"/>
</dbReference>
<dbReference type="Pfam" id="PF01403">
    <property type="entry name" value="Sema"/>
    <property type="match status" value="1"/>
</dbReference>
<dbReference type="GO" id="GO:0045499">
    <property type="term" value="F:chemorepellent activity"/>
    <property type="evidence" value="ECO:0007669"/>
    <property type="project" value="TreeGrafter"/>
</dbReference>
<dbReference type="InterPro" id="IPR036352">
    <property type="entry name" value="Semap_dom_sf"/>
</dbReference>
<dbReference type="FunFam" id="3.30.1680.10:FF:000016">
    <property type="entry name" value="Putative Semaphorin-6B"/>
    <property type="match status" value="1"/>
</dbReference>
<keyword evidence="7 14" id="KW-1133">Transmembrane helix</keyword>
<accession>A0A8J6HDS1</accession>
<dbReference type="EMBL" id="JABDTM020025736">
    <property type="protein sequence ID" value="KAH0812879.1"/>
    <property type="molecule type" value="Genomic_DNA"/>
</dbReference>
<keyword evidence="5" id="KW-0221">Differentiation</keyword>
<name>A0A8J6HDS1_TENMO</name>
<dbReference type="Gene3D" id="3.30.1680.10">
    <property type="entry name" value="ligand-binding face of the semaphorins, domain 2"/>
    <property type="match status" value="1"/>
</dbReference>
<evidence type="ECO:0000256" key="5">
    <source>
        <dbReference type="ARBA" id="ARBA00022782"/>
    </source>
</evidence>
<dbReference type="Proteomes" id="UP000719412">
    <property type="component" value="Unassembled WGS sequence"/>
</dbReference>
<dbReference type="PANTHER" id="PTHR11036">
    <property type="entry name" value="SEMAPHORIN"/>
    <property type="match status" value="1"/>
</dbReference>
<evidence type="ECO:0000259" key="15">
    <source>
        <dbReference type="PROSITE" id="PS51004"/>
    </source>
</evidence>
<feature type="domain" description="Sema" evidence="15">
    <location>
        <begin position="147"/>
        <end position="611"/>
    </location>
</feature>
<dbReference type="GO" id="GO:0030335">
    <property type="term" value="P:positive regulation of cell migration"/>
    <property type="evidence" value="ECO:0007669"/>
    <property type="project" value="TreeGrafter"/>
</dbReference>
<evidence type="ECO:0000256" key="13">
    <source>
        <dbReference type="PROSITE-ProRule" id="PRU00352"/>
    </source>
</evidence>
<feature type="transmembrane region" description="Helical" evidence="14">
    <location>
        <begin position="732"/>
        <end position="762"/>
    </location>
</feature>
<evidence type="ECO:0000313" key="17">
    <source>
        <dbReference type="Proteomes" id="UP000719412"/>
    </source>
</evidence>
<dbReference type="Pfam" id="PF01437">
    <property type="entry name" value="PSI"/>
    <property type="match status" value="1"/>
</dbReference>
<keyword evidence="9" id="KW-1015">Disulfide bond</keyword>
<comment type="caution">
    <text evidence="13">Lacks conserved residue(s) required for the propagation of feature annotation.</text>
</comment>
<dbReference type="GO" id="GO:0007411">
    <property type="term" value="P:axon guidance"/>
    <property type="evidence" value="ECO:0007669"/>
    <property type="project" value="TreeGrafter"/>
</dbReference>
<evidence type="ECO:0000256" key="11">
    <source>
        <dbReference type="ARBA" id="ARBA00074143"/>
    </source>
</evidence>
<proteinExistence type="inferred from homology"/>
<comment type="similarity">
    <text evidence="2">Belongs to the semaphorin family.</text>
</comment>
<dbReference type="SUPFAM" id="SSF103575">
    <property type="entry name" value="Plexin repeat"/>
    <property type="match status" value="1"/>
</dbReference>
<protein>
    <recommendedName>
        <fullName evidence="11">Semaphorin-1A</fullName>
    </recommendedName>
    <alternativeName>
        <fullName evidence="12">Semaphorin-I</fullName>
    </alternativeName>
</protein>